<dbReference type="Proteomes" id="UP000184694">
    <property type="component" value="Unassembled WGS sequence"/>
</dbReference>
<dbReference type="OrthoDB" id="8536716at2"/>
<evidence type="ECO:0000256" key="1">
    <source>
        <dbReference type="SAM" id="Phobius"/>
    </source>
</evidence>
<organism evidence="2 3">
    <name type="scientific">Halodesulfovibrio marinisediminis DSM 17456</name>
    <dbReference type="NCBI Taxonomy" id="1121457"/>
    <lineage>
        <taxon>Bacteria</taxon>
        <taxon>Pseudomonadati</taxon>
        <taxon>Thermodesulfobacteriota</taxon>
        <taxon>Desulfovibrionia</taxon>
        <taxon>Desulfovibrionales</taxon>
        <taxon>Desulfovibrionaceae</taxon>
        <taxon>Halodesulfovibrio</taxon>
    </lineage>
</organism>
<keyword evidence="1" id="KW-0472">Membrane</keyword>
<evidence type="ECO:0008006" key="4">
    <source>
        <dbReference type="Google" id="ProtNLM"/>
    </source>
</evidence>
<feature type="transmembrane region" description="Helical" evidence="1">
    <location>
        <begin position="68"/>
        <end position="86"/>
    </location>
</feature>
<dbReference type="Pfam" id="PF11750">
    <property type="entry name" value="DUF3307"/>
    <property type="match status" value="1"/>
</dbReference>
<feature type="transmembrane region" description="Helical" evidence="1">
    <location>
        <begin position="235"/>
        <end position="254"/>
    </location>
</feature>
<name>A0A1N6DP05_9BACT</name>
<evidence type="ECO:0000313" key="2">
    <source>
        <dbReference type="EMBL" id="SIN72538.1"/>
    </source>
</evidence>
<dbReference type="EMBL" id="FSRG01000003">
    <property type="protein sequence ID" value="SIN72538.1"/>
    <property type="molecule type" value="Genomic_DNA"/>
</dbReference>
<dbReference type="AlphaFoldDB" id="A0A1N6DP05"/>
<dbReference type="InterPro" id="IPR021737">
    <property type="entry name" value="Phage_phiKZ_Orf197"/>
</dbReference>
<proteinExistence type="predicted"/>
<dbReference type="STRING" id="1121457.SAMN02745161_0359"/>
<feature type="transmembrane region" description="Helical" evidence="1">
    <location>
        <begin position="196"/>
        <end position="215"/>
    </location>
</feature>
<evidence type="ECO:0000313" key="3">
    <source>
        <dbReference type="Proteomes" id="UP000184694"/>
    </source>
</evidence>
<reference evidence="3" key="1">
    <citation type="submission" date="2016-11" db="EMBL/GenBank/DDBJ databases">
        <authorList>
            <person name="Varghese N."/>
            <person name="Submissions S."/>
        </authorList>
    </citation>
    <scope>NUCLEOTIDE SEQUENCE [LARGE SCALE GENOMIC DNA]</scope>
    <source>
        <strain evidence="3">DSM 17456</strain>
    </source>
</reference>
<gene>
    <name evidence="2" type="ORF">SAMN02745161_0359</name>
</gene>
<feature type="transmembrane region" description="Helical" evidence="1">
    <location>
        <begin position="6"/>
        <end position="23"/>
    </location>
</feature>
<accession>A0A1N6DP05</accession>
<feature type="transmembrane region" description="Helical" evidence="1">
    <location>
        <begin position="138"/>
        <end position="159"/>
    </location>
</feature>
<keyword evidence="1" id="KW-1133">Transmembrane helix</keyword>
<keyword evidence="3" id="KW-1185">Reference proteome</keyword>
<protein>
    <recommendedName>
        <fullName evidence="4">DUF3307 domain-containing protein</fullName>
    </recommendedName>
</protein>
<feature type="transmembrane region" description="Helical" evidence="1">
    <location>
        <begin position="98"/>
        <end position="118"/>
    </location>
</feature>
<sequence>MSIPNLNWLLLLLIGHFLADFLFQKDAWVAEKNEKHFAAPSLYIHVLLHAVFSGLIVFAFYAAQDAKAFLPSLGAAAVICISHLGIDLAKTYAQKNTLSFLLDQLLHLVVIVGLWMWITAQGGVVVELVKNANYTKWSLLFLAYFVLYMPTGILIGMLLQKWAPQNGQVGQTRDDAVTADSLKQAGKWIGYLERTLILTFVITNHISAVGFLFAAKSIFRFGELSNAEHVIKTEYVLLGTLYSYTCSLLVGFAVQRLL</sequence>
<keyword evidence="1" id="KW-0812">Transmembrane</keyword>
<dbReference type="RefSeq" id="WP_074215246.1">
    <property type="nucleotide sequence ID" value="NZ_FSRG01000003.1"/>
</dbReference>
<feature type="transmembrane region" description="Helical" evidence="1">
    <location>
        <begin position="43"/>
        <end position="62"/>
    </location>
</feature>